<dbReference type="PANTHER" id="PTHR30218:SF0">
    <property type="entry name" value="POLYPHOSPHATE KINASE"/>
    <property type="match status" value="1"/>
</dbReference>
<proteinExistence type="inferred from homology"/>
<dbReference type="CDD" id="cd09164">
    <property type="entry name" value="PLDc_EcPPK1_C1_like"/>
    <property type="match status" value="1"/>
</dbReference>
<feature type="binding site" evidence="7">
    <location>
        <position position="592"/>
    </location>
    <ligand>
        <name>ATP</name>
        <dbReference type="ChEBI" id="CHEBI:30616"/>
    </ligand>
</feature>
<dbReference type="EMBL" id="PYAW01000001">
    <property type="protein sequence ID" value="PSL48700.1"/>
    <property type="molecule type" value="Genomic_DNA"/>
</dbReference>
<keyword evidence="2 7" id="KW-0808">Transferase</keyword>
<dbReference type="EC" id="2.7.4.1" evidence="7 8"/>
<dbReference type="InterPro" id="IPR003414">
    <property type="entry name" value="PP_kinase"/>
</dbReference>
<evidence type="ECO:0000313" key="11">
    <source>
        <dbReference type="Proteomes" id="UP000240971"/>
    </source>
</evidence>
<dbReference type="InterPro" id="IPR036830">
    <property type="entry name" value="PP_kinase_middle_dom_sf"/>
</dbReference>
<dbReference type="SUPFAM" id="SSF140356">
    <property type="entry name" value="PPK N-terminal domain-like"/>
    <property type="match status" value="1"/>
</dbReference>
<dbReference type="Pfam" id="PF17941">
    <property type="entry name" value="PP_kinase_C_1"/>
    <property type="match status" value="1"/>
</dbReference>
<dbReference type="InterPro" id="IPR001736">
    <property type="entry name" value="PLipase_D/transphosphatidylase"/>
</dbReference>
<accession>A0A2P8HR63</accession>
<organism evidence="10 11">
    <name type="scientific">Chitinophaga niastensis</name>
    <dbReference type="NCBI Taxonomy" id="536980"/>
    <lineage>
        <taxon>Bacteria</taxon>
        <taxon>Pseudomonadati</taxon>
        <taxon>Bacteroidota</taxon>
        <taxon>Chitinophagia</taxon>
        <taxon>Chitinophagales</taxon>
        <taxon>Chitinophagaceae</taxon>
        <taxon>Chitinophaga</taxon>
    </lineage>
</organism>
<dbReference type="InterPro" id="IPR025200">
    <property type="entry name" value="PPK_C_dom2"/>
</dbReference>
<dbReference type="GO" id="GO:0009358">
    <property type="term" value="C:polyphosphate kinase complex"/>
    <property type="evidence" value="ECO:0007669"/>
    <property type="project" value="InterPro"/>
</dbReference>
<dbReference type="Pfam" id="PF13089">
    <property type="entry name" value="PP_kinase_N"/>
    <property type="match status" value="1"/>
</dbReference>
<dbReference type="Proteomes" id="UP000240971">
    <property type="component" value="Unassembled WGS sequence"/>
</dbReference>
<evidence type="ECO:0000256" key="5">
    <source>
        <dbReference type="ARBA" id="ARBA00022840"/>
    </source>
</evidence>
<dbReference type="RefSeq" id="WP_106525988.1">
    <property type="nucleotide sequence ID" value="NZ_PYAW01000001.1"/>
</dbReference>
<dbReference type="OrthoDB" id="9761456at2"/>
<dbReference type="PROSITE" id="PS50035">
    <property type="entry name" value="PLD"/>
    <property type="match status" value="1"/>
</dbReference>
<dbReference type="InterPro" id="IPR025198">
    <property type="entry name" value="PPK_N_dom"/>
</dbReference>
<reference evidence="10 11" key="1">
    <citation type="submission" date="2018-03" db="EMBL/GenBank/DDBJ databases">
        <title>Genomic Encyclopedia of Archaeal and Bacterial Type Strains, Phase II (KMG-II): from individual species to whole genera.</title>
        <authorList>
            <person name="Goeker M."/>
        </authorList>
    </citation>
    <scope>NUCLEOTIDE SEQUENCE [LARGE SCALE GENOMIC DNA]</scope>
    <source>
        <strain evidence="10 11">DSM 24859</strain>
    </source>
</reference>
<feature type="binding site" evidence="7">
    <location>
        <position position="565"/>
    </location>
    <ligand>
        <name>ATP</name>
        <dbReference type="ChEBI" id="CHEBI:30616"/>
    </ligand>
</feature>
<feature type="domain" description="PLD phosphodiesterase" evidence="9">
    <location>
        <begin position="587"/>
        <end position="617"/>
    </location>
</feature>
<dbReference type="NCBIfam" id="NF003917">
    <property type="entry name" value="PRK05443.1-1"/>
    <property type="match status" value="1"/>
</dbReference>
<dbReference type="SUPFAM" id="SSF56024">
    <property type="entry name" value="Phospholipase D/nuclease"/>
    <property type="match status" value="2"/>
</dbReference>
<sequence length="663" mass="76387">MGVPLYNRDLSWLSFNYRVLQMAADQQVPLYERIKFLSIFSSNLDEFFRVRMPAVLAINKVLEKDNDAGSDETLTSETLSEVLQEINRQQQEYGQIFTGTILPVLLQQQVHLYYNEPLQASHQTFTKNYFLTTILAYLQPVWLDGKHKKLFLENNALYIAVTLIPQNNPETQRYVIVNIPAALPRFQTLPAQEGIYYIAFLDDIIRTHLDYVFPGYTVHSCHSVKLTRNAEMDMDEIKGDILEEVETFIRKRELGVPTRFLYDAAIPLPLLHFMAQQFDVQSDELVMGGRYHNLKDLADLPVPAGLTNAFYPKTIPADNNTAANTDRLLHLIQQQDLLVHLPYQRYDHILRFFNEAAIDPDAEEIYVTLYRIASGSQIAQALISAARNGKRVTVFVELKARFDEANNIRWSKKMKDAGVKLVYSIPGMKVHAKTALVKRRRGYHWDYSGLIATGNFNESTARFYTDHVLFTSHAGITREMELLFLYLQSREQPAAYSFLNFEHLLVAQFNMADRFTSLIDREITHAKEGRPAHIIIKINNLQERAMIVKLYEASQAGVQIDLIVRSINCLVPHVPESSNIRVIRIVDRYLEHARVFIFHNNSQEELYMGSADWMNRNLHRRIEVCVPVYSPALQQQLKDIVALQLKDSSNAQQAIQAYVQNIM</sequence>
<keyword evidence="3 7" id="KW-0547">Nucleotide-binding</keyword>
<feature type="binding site" evidence="7">
    <location>
        <position position="371"/>
    </location>
    <ligand>
        <name>Mg(2+)</name>
        <dbReference type="ChEBI" id="CHEBI:18420"/>
    </ligand>
</feature>
<dbReference type="InterPro" id="IPR036832">
    <property type="entry name" value="PPK_N_dom_sf"/>
</dbReference>
<comment type="cofactor">
    <cofactor evidence="7">
        <name>Mg(2+)</name>
        <dbReference type="ChEBI" id="CHEBI:18420"/>
    </cofactor>
</comment>
<keyword evidence="5 7" id="KW-0067">ATP-binding</keyword>
<dbReference type="GO" id="GO:0008976">
    <property type="term" value="F:polyphosphate kinase activity"/>
    <property type="evidence" value="ECO:0007669"/>
    <property type="project" value="UniProtKB-UniRule"/>
</dbReference>
<dbReference type="HAMAP" id="MF_00347">
    <property type="entry name" value="Polyphosphate_kinase"/>
    <property type="match status" value="1"/>
</dbReference>
<feature type="active site" description="Phosphohistidine intermediate" evidence="7">
    <location>
        <position position="431"/>
    </location>
</feature>
<evidence type="ECO:0000256" key="3">
    <source>
        <dbReference type="ARBA" id="ARBA00022741"/>
    </source>
</evidence>
<comment type="caution">
    <text evidence="10">The sequence shown here is derived from an EMBL/GenBank/DDBJ whole genome shotgun (WGS) entry which is preliminary data.</text>
</comment>
<dbReference type="AlphaFoldDB" id="A0A2P8HR63"/>
<feature type="binding site" evidence="7">
    <location>
        <position position="464"/>
    </location>
    <ligand>
        <name>ATP</name>
        <dbReference type="ChEBI" id="CHEBI:30616"/>
    </ligand>
</feature>
<keyword evidence="1 7" id="KW-0597">Phosphoprotein</keyword>
<dbReference type="CDD" id="cd09167">
    <property type="entry name" value="PLDc_EcPPK1_C2_like"/>
    <property type="match status" value="1"/>
</dbReference>
<keyword evidence="6 7" id="KW-0460">Magnesium</keyword>
<evidence type="ECO:0000256" key="6">
    <source>
        <dbReference type="ARBA" id="ARBA00022842"/>
    </source>
</evidence>
<keyword evidence="11" id="KW-1185">Reference proteome</keyword>
<feature type="binding site" evidence="7">
    <location>
        <position position="401"/>
    </location>
    <ligand>
        <name>Mg(2+)</name>
        <dbReference type="ChEBI" id="CHEBI:18420"/>
    </ligand>
</feature>
<evidence type="ECO:0000259" key="9">
    <source>
        <dbReference type="PROSITE" id="PS50035"/>
    </source>
</evidence>
<keyword evidence="4 7" id="KW-0418">Kinase</keyword>
<comment type="catalytic activity">
    <reaction evidence="7 8">
        <text>[phosphate](n) + ATP = [phosphate](n+1) + ADP</text>
        <dbReference type="Rhea" id="RHEA:19573"/>
        <dbReference type="Rhea" id="RHEA-COMP:9859"/>
        <dbReference type="Rhea" id="RHEA-COMP:14280"/>
        <dbReference type="ChEBI" id="CHEBI:16838"/>
        <dbReference type="ChEBI" id="CHEBI:30616"/>
        <dbReference type="ChEBI" id="CHEBI:456216"/>
        <dbReference type="EC" id="2.7.4.1"/>
    </reaction>
</comment>
<dbReference type="GO" id="GO:0005524">
    <property type="term" value="F:ATP binding"/>
    <property type="evidence" value="ECO:0007669"/>
    <property type="project" value="UniProtKB-KW"/>
</dbReference>
<dbReference type="Gene3D" id="3.30.1840.10">
    <property type="entry name" value="Polyphosphate kinase middle domain"/>
    <property type="match status" value="1"/>
</dbReference>
<keyword evidence="7" id="KW-0479">Metal-binding</keyword>
<comment type="similarity">
    <text evidence="7 8">Belongs to the polyphosphate kinase 1 (PPK1) family.</text>
</comment>
<dbReference type="InterPro" id="IPR024953">
    <property type="entry name" value="PP_kinase_middle"/>
</dbReference>
<comment type="function">
    <text evidence="7 8">Catalyzes the reversible transfer of the terminal phosphate of ATP to form a long-chain polyphosphate (polyP).</text>
</comment>
<evidence type="ECO:0000256" key="7">
    <source>
        <dbReference type="HAMAP-Rule" id="MF_00347"/>
    </source>
</evidence>
<dbReference type="Gene3D" id="1.20.58.310">
    <property type="entry name" value="Polyphosphate kinase N-terminal domain"/>
    <property type="match status" value="1"/>
</dbReference>
<dbReference type="Gene3D" id="3.30.870.10">
    <property type="entry name" value="Endonuclease Chain A"/>
    <property type="match status" value="2"/>
</dbReference>
<evidence type="ECO:0000256" key="1">
    <source>
        <dbReference type="ARBA" id="ARBA00022553"/>
    </source>
</evidence>
<dbReference type="PIRSF" id="PIRSF015589">
    <property type="entry name" value="PP_kinase"/>
    <property type="match status" value="1"/>
</dbReference>
<dbReference type="Pfam" id="PF13090">
    <property type="entry name" value="PP_kinase_C"/>
    <property type="match status" value="1"/>
</dbReference>
<evidence type="ECO:0000313" key="10">
    <source>
        <dbReference type="EMBL" id="PSL48700.1"/>
    </source>
</evidence>
<evidence type="ECO:0000256" key="2">
    <source>
        <dbReference type="ARBA" id="ARBA00022679"/>
    </source>
</evidence>
<dbReference type="InterPro" id="IPR041108">
    <property type="entry name" value="PP_kinase_C_1"/>
</dbReference>
<dbReference type="GO" id="GO:0006799">
    <property type="term" value="P:polyphosphate biosynthetic process"/>
    <property type="evidence" value="ECO:0007669"/>
    <property type="project" value="UniProtKB-UniRule"/>
</dbReference>
<name>A0A2P8HR63_CHINA</name>
<protein>
    <recommendedName>
        <fullName evidence="7 8">Polyphosphate kinase</fullName>
        <ecNumber evidence="7 8">2.7.4.1</ecNumber>
    </recommendedName>
    <alternativeName>
        <fullName evidence="7">ATP-polyphosphate phosphotransferase</fullName>
    </alternativeName>
    <alternativeName>
        <fullName evidence="7">Polyphosphoric acid kinase</fullName>
    </alternativeName>
</protein>
<evidence type="ECO:0000256" key="8">
    <source>
        <dbReference type="RuleBase" id="RU003800"/>
    </source>
</evidence>
<feature type="binding site" evidence="7">
    <location>
        <position position="43"/>
    </location>
    <ligand>
        <name>ATP</name>
        <dbReference type="ChEBI" id="CHEBI:30616"/>
    </ligand>
</feature>
<comment type="PTM">
    <text evidence="7 8">An intermediate of this reaction is the autophosphorylated ppk in which a phosphate is covalently linked to a histidine residue through a N-P bond.</text>
</comment>
<dbReference type="SUPFAM" id="SSF143724">
    <property type="entry name" value="PHP14-like"/>
    <property type="match status" value="1"/>
</dbReference>
<evidence type="ECO:0000256" key="4">
    <source>
        <dbReference type="ARBA" id="ARBA00022777"/>
    </source>
</evidence>
<dbReference type="Pfam" id="PF02503">
    <property type="entry name" value="PP_kinase"/>
    <property type="match status" value="1"/>
</dbReference>
<gene>
    <name evidence="7" type="primary">ppk</name>
    <name evidence="10" type="ORF">CLV51_10124</name>
</gene>
<dbReference type="NCBIfam" id="TIGR03705">
    <property type="entry name" value="poly_P_kin"/>
    <property type="match status" value="1"/>
</dbReference>
<dbReference type="GO" id="GO:0046872">
    <property type="term" value="F:metal ion binding"/>
    <property type="evidence" value="ECO:0007669"/>
    <property type="project" value="UniProtKB-KW"/>
</dbReference>
<dbReference type="PANTHER" id="PTHR30218">
    <property type="entry name" value="POLYPHOSPHATE KINASE"/>
    <property type="match status" value="1"/>
</dbReference>